<reference evidence="3 4" key="1">
    <citation type="submission" date="2021-05" db="EMBL/GenBank/DDBJ databases">
        <title>Novel species in genus Cellulomonas.</title>
        <authorList>
            <person name="Zhang G."/>
        </authorList>
    </citation>
    <scope>NUCLEOTIDE SEQUENCE [LARGE SCALE GENOMIC DNA]</scope>
    <source>
        <strain evidence="4">zg-ZUI222</strain>
    </source>
</reference>
<keyword evidence="2" id="KW-0732">Signal</keyword>
<feature type="chain" id="PRO_5045894919" evidence="2">
    <location>
        <begin position="24"/>
        <end position="102"/>
    </location>
</feature>
<sequence>MTQRTTPARLTRAFAAGALAANAVPHGVAGLSGRRFTSPFARPPGRGDSPAPVNVAWSAVNAGGAALLARGALVDGRGAAAFGGGAVAAGLLLSWYFERVRG</sequence>
<keyword evidence="4" id="KW-1185">Reference proteome</keyword>
<evidence type="ECO:0000256" key="2">
    <source>
        <dbReference type="SAM" id="SignalP"/>
    </source>
</evidence>
<evidence type="ECO:0000313" key="4">
    <source>
        <dbReference type="Proteomes" id="UP000677804"/>
    </source>
</evidence>
<gene>
    <name evidence="3" type="ORF">KG103_02710</name>
</gene>
<protein>
    <submittedName>
        <fullName evidence="3">Uncharacterized protein</fullName>
    </submittedName>
</protein>
<accession>A0ABX8D9Z2</accession>
<proteinExistence type="predicted"/>
<evidence type="ECO:0000256" key="1">
    <source>
        <dbReference type="SAM" id="Phobius"/>
    </source>
</evidence>
<name>A0ABX8D9Z2_9CELL</name>
<organism evidence="3 4">
    <name type="scientific">Cellulomonas wangleii</name>
    <dbReference type="NCBI Taxonomy" id="2816956"/>
    <lineage>
        <taxon>Bacteria</taxon>
        <taxon>Bacillati</taxon>
        <taxon>Actinomycetota</taxon>
        <taxon>Actinomycetes</taxon>
        <taxon>Micrococcales</taxon>
        <taxon>Cellulomonadaceae</taxon>
        <taxon>Cellulomonas</taxon>
    </lineage>
</organism>
<keyword evidence="1" id="KW-0472">Membrane</keyword>
<feature type="transmembrane region" description="Helical" evidence="1">
    <location>
        <begin position="80"/>
        <end position="97"/>
    </location>
</feature>
<feature type="signal peptide" evidence="2">
    <location>
        <begin position="1"/>
        <end position="23"/>
    </location>
</feature>
<keyword evidence="1" id="KW-0812">Transmembrane</keyword>
<dbReference type="EMBL" id="CP074405">
    <property type="protein sequence ID" value="QVI62867.1"/>
    <property type="molecule type" value="Genomic_DNA"/>
</dbReference>
<evidence type="ECO:0000313" key="3">
    <source>
        <dbReference type="EMBL" id="QVI62867.1"/>
    </source>
</evidence>
<dbReference type="RefSeq" id="WP_207340348.1">
    <property type="nucleotide sequence ID" value="NZ_CP074405.1"/>
</dbReference>
<dbReference type="Proteomes" id="UP000677804">
    <property type="component" value="Chromosome"/>
</dbReference>
<keyword evidence="1" id="KW-1133">Transmembrane helix</keyword>